<evidence type="ECO:0000256" key="9">
    <source>
        <dbReference type="RuleBase" id="RU365093"/>
    </source>
</evidence>
<organism evidence="13 14">
    <name type="scientific">Rhodospirillum centenum (strain ATCC 51521 / SW)</name>
    <dbReference type="NCBI Taxonomy" id="414684"/>
    <lineage>
        <taxon>Bacteria</taxon>
        <taxon>Pseudomonadati</taxon>
        <taxon>Pseudomonadota</taxon>
        <taxon>Alphaproteobacteria</taxon>
        <taxon>Rhodospirillales</taxon>
        <taxon>Rhodospirillaceae</taxon>
        <taxon>Rhodospirillum</taxon>
    </lineage>
</organism>
<keyword evidence="4 9" id="KW-1003">Cell membrane</keyword>
<comment type="subcellular location">
    <subcellularLocation>
        <location evidence="1 9">Cell inner membrane</location>
        <topology evidence="1 9">Single-pass membrane protein</topology>
    </subcellularLocation>
</comment>
<evidence type="ECO:0000256" key="3">
    <source>
        <dbReference type="ARBA" id="ARBA00022448"/>
    </source>
</evidence>
<evidence type="ECO:0000259" key="12">
    <source>
        <dbReference type="Pfam" id="PF26002"/>
    </source>
</evidence>
<dbReference type="Proteomes" id="UP000001591">
    <property type="component" value="Chromosome"/>
</dbReference>
<feature type="domain" description="AprE-like long alpha-helical hairpin" evidence="11">
    <location>
        <begin position="109"/>
        <end position="299"/>
    </location>
</feature>
<dbReference type="InterPro" id="IPR058781">
    <property type="entry name" value="HH_AprE-like"/>
</dbReference>
<dbReference type="EMBL" id="CP000613">
    <property type="protein sequence ID" value="ACI97802.1"/>
    <property type="molecule type" value="Genomic_DNA"/>
</dbReference>
<evidence type="ECO:0000313" key="13">
    <source>
        <dbReference type="EMBL" id="ACI97802.1"/>
    </source>
</evidence>
<comment type="similarity">
    <text evidence="2 9">Belongs to the membrane fusion protein (MFP) (TC 8.A.1) family.</text>
</comment>
<dbReference type="AlphaFoldDB" id="B6IQR6"/>
<dbReference type="Pfam" id="PF26002">
    <property type="entry name" value="Beta-barrel_AprE"/>
    <property type="match status" value="1"/>
</dbReference>
<gene>
    <name evidence="13" type="ordered locus">RC1_0358</name>
</gene>
<dbReference type="eggNOG" id="COG0845">
    <property type="taxonomic scope" value="Bacteria"/>
</dbReference>
<dbReference type="GO" id="GO:0015031">
    <property type="term" value="P:protein transport"/>
    <property type="evidence" value="ECO:0007669"/>
    <property type="project" value="InterPro"/>
</dbReference>
<feature type="domain" description="AprE-like beta-barrel" evidence="12">
    <location>
        <begin position="341"/>
        <end position="430"/>
    </location>
</feature>
<evidence type="ECO:0000256" key="5">
    <source>
        <dbReference type="ARBA" id="ARBA00022519"/>
    </source>
</evidence>
<feature type="coiled-coil region" evidence="10">
    <location>
        <begin position="272"/>
        <end position="299"/>
    </location>
</feature>
<dbReference type="KEGG" id="rce:RC1_0358"/>
<proteinExistence type="inferred from homology"/>
<evidence type="ECO:0000256" key="1">
    <source>
        <dbReference type="ARBA" id="ARBA00004377"/>
    </source>
</evidence>
<dbReference type="InterPro" id="IPR010129">
    <property type="entry name" value="T1SS_HlyD"/>
</dbReference>
<keyword evidence="7" id="KW-1133">Transmembrane helix</keyword>
<evidence type="ECO:0000256" key="10">
    <source>
        <dbReference type="SAM" id="Coils"/>
    </source>
</evidence>
<dbReference type="RefSeq" id="WP_012565594.1">
    <property type="nucleotide sequence ID" value="NC_011420.2"/>
</dbReference>
<keyword evidence="3 9" id="KW-0813">Transport</keyword>
<dbReference type="HOGENOM" id="CLU_023976_1_1_5"/>
<dbReference type="STRING" id="414684.RC1_0358"/>
<evidence type="ECO:0000256" key="7">
    <source>
        <dbReference type="ARBA" id="ARBA00022989"/>
    </source>
</evidence>
<dbReference type="GO" id="GO:0005886">
    <property type="term" value="C:plasma membrane"/>
    <property type="evidence" value="ECO:0007669"/>
    <property type="project" value="UniProtKB-SubCell"/>
</dbReference>
<sequence>MMTMIDLVPTQRAATTIDNRLPEAPVPTSFKGVAISGLLLLGITFGGVGTWAAVAPLSSAAIATGVLTVASNNKMIQHLEGGIVKEIRVKEGDMVAAGATLVVLDPTRAEAQVDIVRGQLDATLALEARLLAERSGADAVRFPDSLVKNTSDPDVAAIIDSQKKLFEARRLSLEGQVTILRKRIVQAREQIGGLEAQRDSNDRQITLIEDELKGLRELYEKGYAPRTRILALEREASRLLGERGQYGGEVSRVQQVIGETELQIIQVRKNFQEEVAKQLQETQNQIFDLRERLRAAEDVLARTVITSPEAGKVTGLKVHTVGGVVPPGDVMLQIVPDNDDLIIEAQLQVTDVDNVHVGQQADVHLTAFSQRITPVVTGTVENVSGDRFQDQRTGLPYYTVRIVVSEEERVKLGDLQLLPGMPADAYIKTGEKTPLRYLFDPLIQVINRSFREN</sequence>
<keyword evidence="5 9" id="KW-0997">Cell inner membrane</keyword>
<name>B6IQR6_RHOCS</name>
<keyword evidence="10" id="KW-0175">Coiled coil</keyword>
<keyword evidence="6" id="KW-0812">Transmembrane</keyword>
<keyword evidence="14" id="KW-1185">Reference proteome</keyword>
<dbReference type="Gene3D" id="2.40.30.170">
    <property type="match status" value="1"/>
</dbReference>
<evidence type="ECO:0000256" key="6">
    <source>
        <dbReference type="ARBA" id="ARBA00022692"/>
    </source>
</evidence>
<dbReference type="PANTHER" id="PTHR30386">
    <property type="entry name" value="MEMBRANE FUSION SUBUNIT OF EMRAB-TOLC MULTIDRUG EFFLUX PUMP"/>
    <property type="match status" value="1"/>
</dbReference>
<dbReference type="PANTHER" id="PTHR30386:SF17">
    <property type="entry name" value="ALKALINE PROTEASE SECRETION PROTEIN APRE"/>
    <property type="match status" value="1"/>
</dbReference>
<reference evidence="13 14" key="1">
    <citation type="journal article" date="2010" name="BMC Genomics">
        <title>Metabolic flexibility revealed in the genome of the cyst-forming alpha-1 proteobacterium Rhodospirillum centenum.</title>
        <authorList>
            <person name="Lu Y.K."/>
            <person name="Marden J."/>
            <person name="Han M."/>
            <person name="Swingley W.D."/>
            <person name="Mastrian S.D."/>
            <person name="Chowdhury S.R."/>
            <person name="Hao J."/>
            <person name="Helmy T."/>
            <person name="Kim S."/>
            <person name="Kurdoglu A.A."/>
            <person name="Matthies H.J."/>
            <person name="Rollo D."/>
            <person name="Stothard P."/>
            <person name="Blankenship R.E."/>
            <person name="Bauer C.E."/>
            <person name="Touchman J.W."/>
        </authorList>
    </citation>
    <scope>NUCLEOTIDE SEQUENCE [LARGE SCALE GENOMIC DNA]</scope>
    <source>
        <strain evidence="14">ATCC 51521 / SW</strain>
    </source>
</reference>
<evidence type="ECO:0000256" key="8">
    <source>
        <dbReference type="ARBA" id="ARBA00023136"/>
    </source>
</evidence>
<keyword evidence="8" id="KW-0472">Membrane</keyword>
<evidence type="ECO:0000256" key="2">
    <source>
        <dbReference type="ARBA" id="ARBA00009477"/>
    </source>
</evidence>
<protein>
    <recommendedName>
        <fullName evidence="9">Membrane fusion protein (MFP) family protein</fullName>
    </recommendedName>
</protein>
<dbReference type="InterPro" id="IPR050739">
    <property type="entry name" value="MFP"/>
</dbReference>
<dbReference type="Gene3D" id="2.40.50.100">
    <property type="match status" value="1"/>
</dbReference>
<evidence type="ECO:0000256" key="4">
    <source>
        <dbReference type="ARBA" id="ARBA00022475"/>
    </source>
</evidence>
<dbReference type="InterPro" id="IPR058982">
    <property type="entry name" value="Beta-barrel_AprE"/>
</dbReference>
<evidence type="ECO:0000259" key="11">
    <source>
        <dbReference type="Pfam" id="PF25994"/>
    </source>
</evidence>
<dbReference type="PRINTS" id="PR01490">
    <property type="entry name" value="RTXTOXIND"/>
</dbReference>
<dbReference type="NCBIfam" id="TIGR01843">
    <property type="entry name" value="type_I_hlyD"/>
    <property type="match status" value="1"/>
</dbReference>
<evidence type="ECO:0000313" key="14">
    <source>
        <dbReference type="Proteomes" id="UP000001591"/>
    </source>
</evidence>
<accession>B6IQR6</accession>
<dbReference type="Pfam" id="PF25994">
    <property type="entry name" value="HH_AprE"/>
    <property type="match status" value="1"/>
</dbReference>